<dbReference type="EC" id="3.5.1.19" evidence="6"/>
<evidence type="ECO:0000256" key="1">
    <source>
        <dbReference type="ARBA" id="ARBA00006336"/>
    </source>
</evidence>
<accession>A0A6V8MK42</accession>
<keyword evidence="10" id="KW-1185">Reference proteome</keyword>
<dbReference type="InterPro" id="IPR000868">
    <property type="entry name" value="Isochorismatase-like_dom"/>
</dbReference>
<dbReference type="GO" id="GO:0019363">
    <property type="term" value="P:pyridine nucleotide biosynthetic process"/>
    <property type="evidence" value="ECO:0007669"/>
    <property type="project" value="UniProtKB-KW"/>
</dbReference>
<dbReference type="PANTHER" id="PTHR11080">
    <property type="entry name" value="PYRAZINAMIDASE/NICOTINAMIDASE"/>
    <property type="match status" value="1"/>
</dbReference>
<name>A0A6V8MK42_9BACT</name>
<evidence type="ECO:0000256" key="4">
    <source>
        <dbReference type="ARBA" id="ARBA00022801"/>
    </source>
</evidence>
<gene>
    <name evidence="9" type="ORF">GMST_26610</name>
</gene>
<comment type="pathway">
    <text evidence="5">Cofactor biosynthesis; nicotinate biosynthesis; nicotinate from nicotinamide: step 1/1.</text>
</comment>
<sequence length="212" mass="22767">MHRRAALLIVDVQLDFCPGGALAVAEGDAVVPVLNRYISLFWKRGTPIFASRDWHPAQSVHFRDNGGRWPVHCVQEAPGAEFHPKLLLPEGTIVISKGLTRWDEGYSALQGVTENGTPFPMLLRHMGLDRLYVGGLATDYCVKESVLEGLKEGFDVTLLADAVRAVDLTPGDGARAVEQMRAAGASVVTLESIAEVFAIEAGGPGPGPLLRS</sequence>
<organism evidence="9 10">
    <name type="scientific">Geomonas silvestris</name>
    <dbReference type="NCBI Taxonomy" id="2740184"/>
    <lineage>
        <taxon>Bacteria</taxon>
        <taxon>Pseudomonadati</taxon>
        <taxon>Thermodesulfobacteriota</taxon>
        <taxon>Desulfuromonadia</taxon>
        <taxon>Geobacterales</taxon>
        <taxon>Geobacteraceae</taxon>
        <taxon>Geomonas</taxon>
    </lineage>
</organism>
<evidence type="ECO:0000256" key="3">
    <source>
        <dbReference type="ARBA" id="ARBA00022723"/>
    </source>
</evidence>
<evidence type="ECO:0000313" key="9">
    <source>
        <dbReference type="EMBL" id="GFO60336.1"/>
    </source>
</evidence>
<dbReference type="RefSeq" id="WP_183355161.1">
    <property type="nucleotide sequence ID" value="NZ_BLXX01000008.1"/>
</dbReference>
<dbReference type="InterPro" id="IPR036380">
    <property type="entry name" value="Isochorismatase-like_sf"/>
</dbReference>
<dbReference type="AlphaFoldDB" id="A0A6V8MK42"/>
<evidence type="ECO:0000256" key="7">
    <source>
        <dbReference type="ARBA" id="ARBA00043224"/>
    </source>
</evidence>
<dbReference type="GO" id="GO:0046872">
    <property type="term" value="F:metal ion binding"/>
    <property type="evidence" value="ECO:0007669"/>
    <property type="project" value="UniProtKB-KW"/>
</dbReference>
<feature type="domain" description="Isochorismatase-like" evidence="8">
    <location>
        <begin position="5"/>
        <end position="191"/>
    </location>
</feature>
<dbReference type="Proteomes" id="UP000556026">
    <property type="component" value="Unassembled WGS sequence"/>
</dbReference>
<keyword evidence="3" id="KW-0479">Metal-binding</keyword>
<dbReference type="EMBL" id="BLXX01000008">
    <property type="protein sequence ID" value="GFO60336.1"/>
    <property type="molecule type" value="Genomic_DNA"/>
</dbReference>
<evidence type="ECO:0000259" key="8">
    <source>
        <dbReference type="Pfam" id="PF00857"/>
    </source>
</evidence>
<proteinExistence type="inferred from homology"/>
<protein>
    <recommendedName>
        <fullName evidence="6">nicotinamidase</fullName>
        <ecNumber evidence="6">3.5.1.19</ecNumber>
    </recommendedName>
    <alternativeName>
        <fullName evidence="7">Nicotinamide deamidase</fullName>
    </alternativeName>
</protein>
<evidence type="ECO:0000256" key="2">
    <source>
        <dbReference type="ARBA" id="ARBA00022642"/>
    </source>
</evidence>
<comment type="caution">
    <text evidence="9">The sequence shown here is derived from an EMBL/GenBank/DDBJ whole genome shotgun (WGS) entry which is preliminary data.</text>
</comment>
<reference evidence="10" key="1">
    <citation type="submission" date="2020-06" db="EMBL/GenBank/DDBJ databases">
        <title>Draft genomic sequence of Geomonas sp. Red330.</title>
        <authorList>
            <person name="Itoh H."/>
            <person name="Zhenxing X."/>
            <person name="Ushijima N."/>
            <person name="Masuda Y."/>
            <person name="Shiratori Y."/>
            <person name="Senoo K."/>
        </authorList>
    </citation>
    <scope>NUCLEOTIDE SEQUENCE [LARGE SCALE GENOMIC DNA]</scope>
    <source>
        <strain evidence="10">Red330</strain>
    </source>
</reference>
<evidence type="ECO:0000256" key="6">
    <source>
        <dbReference type="ARBA" id="ARBA00039017"/>
    </source>
</evidence>
<dbReference type="CDD" id="cd01011">
    <property type="entry name" value="nicotinamidase"/>
    <property type="match status" value="1"/>
</dbReference>
<dbReference type="Pfam" id="PF00857">
    <property type="entry name" value="Isochorismatase"/>
    <property type="match status" value="1"/>
</dbReference>
<dbReference type="PANTHER" id="PTHR11080:SF2">
    <property type="entry name" value="LD05707P"/>
    <property type="match status" value="1"/>
</dbReference>
<keyword evidence="4" id="KW-0378">Hydrolase</keyword>
<dbReference type="Gene3D" id="3.40.50.850">
    <property type="entry name" value="Isochorismatase-like"/>
    <property type="match status" value="1"/>
</dbReference>
<dbReference type="InterPro" id="IPR052347">
    <property type="entry name" value="Isochorismatase_Nicotinamidase"/>
</dbReference>
<evidence type="ECO:0000313" key="10">
    <source>
        <dbReference type="Proteomes" id="UP000556026"/>
    </source>
</evidence>
<comment type="similarity">
    <text evidence="1">Belongs to the isochorismatase family.</text>
</comment>
<dbReference type="GO" id="GO:0008936">
    <property type="term" value="F:nicotinamidase activity"/>
    <property type="evidence" value="ECO:0007669"/>
    <property type="project" value="UniProtKB-EC"/>
</dbReference>
<keyword evidence="2" id="KW-0662">Pyridine nucleotide biosynthesis</keyword>
<dbReference type="SUPFAM" id="SSF52499">
    <property type="entry name" value="Isochorismatase-like hydrolases"/>
    <property type="match status" value="1"/>
</dbReference>
<evidence type="ECO:0000256" key="5">
    <source>
        <dbReference type="ARBA" id="ARBA00037900"/>
    </source>
</evidence>